<feature type="transmembrane region" description="Helical" evidence="1">
    <location>
        <begin position="218"/>
        <end position="244"/>
    </location>
</feature>
<proteinExistence type="predicted"/>
<feature type="transmembrane region" description="Helical" evidence="1">
    <location>
        <begin position="36"/>
        <end position="67"/>
    </location>
</feature>
<organism evidence="2 3">
    <name type="scientific">Furfurilactobacillus curtus</name>
    <dbReference type="NCBI Taxonomy" id="1746200"/>
    <lineage>
        <taxon>Bacteria</taxon>
        <taxon>Bacillati</taxon>
        <taxon>Bacillota</taxon>
        <taxon>Bacilli</taxon>
        <taxon>Lactobacillales</taxon>
        <taxon>Lactobacillaceae</taxon>
        <taxon>Furfurilactobacillus</taxon>
    </lineage>
</organism>
<feature type="transmembrane region" description="Helical" evidence="1">
    <location>
        <begin position="117"/>
        <end position="142"/>
    </location>
</feature>
<feature type="transmembrane region" description="Helical" evidence="1">
    <location>
        <begin position="186"/>
        <end position="206"/>
    </location>
</feature>
<dbReference type="PANTHER" id="PTHR41771">
    <property type="entry name" value="MEMBRANE PROTEIN-RELATED"/>
    <property type="match status" value="1"/>
</dbReference>
<dbReference type="Pfam" id="PF07907">
    <property type="entry name" value="YibE_F"/>
    <property type="match status" value="1"/>
</dbReference>
<keyword evidence="1" id="KW-1133">Transmembrane helix</keyword>
<dbReference type="PANTHER" id="PTHR41771:SF1">
    <property type="entry name" value="MEMBRANE PROTEIN"/>
    <property type="match status" value="1"/>
</dbReference>
<accession>A0ABQ5JNF8</accession>
<gene>
    <name evidence="2" type="ORF">JCM31185_13690</name>
</gene>
<reference evidence="2 3" key="1">
    <citation type="submission" date="2022-03" db="EMBL/GenBank/DDBJ databases">
        <title>Draft genome sequence of Furfurilactobacillus curtus JCM 31185.</title>
        <authorList>
            <person name="Suzuki S."/>
            <person name="Endo A."/>
            <person name="Kajikawa A."/>
        </authorList>
    </citation>
    <scope>NUCLEOTIDE SEQUENCE [LARGE SCALE GENOMIC DNA]</scope>
    <source>
        <strain evidence="2 3">JCM 31185</strain>
    </source>
</reference>
<evidence type="ECO:0000313" key="3">
    <source>
        <dbReference type="Proteomes" id="UP001628078"/>
    </source>
</evidence>
<feature type="transmembrane region" description="Helical" evidence="1">
    <location>
        <begin position="79"/>
        <end position="97"/>
    </location>
</feature>
<dbReference type="InterPro" id="IPR012507">
    <property type="entry name" value="YibE_F"/>
</dbReference>
<evidence type="ECO:0000313" key="2">
    <source>
        <dbReference type="EMBL" id="GKT06081.1"/>
    </source>
</evidence>
<comment type="caution">
    <text evidence="2">The sequence shown here is derived from an EMBL/GenBank/DDBJ whole genome shotgun (WGS) entry which is preliminary data.</text>
</comment>
<keyword evidence="3" id="KW-1185">Reference proteome</keyword>
<evidence type="ECO:0000256" key="1">
    <source>
        <dbReference type="SAM" id="Phobius"/>
    </source>
</evidence>
<dbReference type="EMBL" id="BQXO01000003">
    <property type="protein sequence ID" value="GKT06081.1"/>
    <property type="molecule type" value="Genomic_DNA"/>
</dbReference>
<dbReference type="RefSeq" id="WP_407883917.1">
    <property type="nucleotide sequence ID" value="NZ_BQXO01000003.1"/>
</dbReference>
<dbReference type="Proteomes" id="UP001628078">
    <property type="component" value="Unassembled WGS sequence"/>
</dbReference>
<name>A0ABQ5JNF8_9LACO</name>
<protein>
    <submittedName>
        <fullName evidence="2">Membrane protein</fullName>
    </submittedName>
</protein>
<keyword evidence="1" id="KW-0472">Membrane</keyword>
<keyword evidence="1" id="KW-0812">Transmembrane</keyword>
<sequence>MTTFSGLALILLLAMWLVGGKQGFLAFISLGFNFALLFMTIVLIQFHLPPLPVTLVMGVIILAVTIFFGNEDDYSTTTAFYAAVVVMVLLMLLIIPVEHWASVAGFGEEDSDDLEGMSLLIGISFVKVSIATVILSTLGAIAEAAMAISSGLSEIEEQQPSITGKRLFNDGINVGKQIIGTTFNTLFFGFFGGFLALFIWFAGLHYSWGMMLNDKVFVAQLTTVLLSFVGVLATVPITAAVAGWRWDHRSVEVKRTLSVQPNQEKEK</sequence>
<dbReference type="PIRSF" id="PIRSF031503">
    <property type="entry name" value="UCP031503_mp"/>
    <property type="match status" value="1"/>
</dbReference>
<dbReference type="InterPro" id="IPR014564">
    <property type="entry name" value="UCP031503_TM"/>
</dbReference>